<dbReference type="InterPro" id="IPR036916">
    <property type="entry name" value="Sda_sf"/>
</dbReference>
<dbReference type="SUPFAM" id="SSF100985">
    <property type="entry name" value="Sporulation inhibitor Sda"/>
    <property type="match status" value="1"/>
</dbReference>
<keyword evidence="1" id="KW-0649">Protein kinase inhibitor</keyword>
<evidence type="ECO:0000313" key="1">
    <source>
        <dbReference type="EMBL" id="MFC4303890.1"/>
    </source>
</evidence>
<accession>A0ABV8S9P4</accession>
<dbReference type="Gene3D" id="1.10.287.1100">
    <property type="entry name" value="Sporulation inhibitor A"/>
    <property type="match status" value="1"/>
</dbReference>
<protein>
    <submittedName>
        <fullName evidence="1">Sporulation histidine kinase inhibitor Sda</fullName>
    </submittedName>
</protein>
<gene>
    <name evidence="1" type="primary">sda</name>
    <name evidence="1" type="ORF">ACFO1S_10585</name>
</gene>
<proteinExistence type="predicted"/>
<dbReference type="RefSeq" id="WP_378126736.1">
    <property type="nucleotide sequence ID" value="NZ_JBHSED010000015.1"/>
</dbReference>
<comment type="caution">
    <text evidence="1">The sequence shown here is derived from an EMBL/GenBank/DDBJ whole genome shotgun (WGS) entry which is preliminary data.</text>
</comment>
<dbReference type="GO" id="GO:0004860">
    <property type="term" value="F:protein kinase inhibitor activity"/>
    <property type="evidence" value="ECO:0007669"/>
    <property type="project" value="UniProtKB-KW"/>
</dbReference>
<sequence length="48" mass="5983">MMLPQLTDEMLLDAYRSALRMRLEREFVRMLRSEIRRRKLSVPEERFI</sequence>
<organism evidence="1 2">
    <name type="scientific">Cohnella boryungensis</name>
    <dbReference type="NCBI Taxonomy" id="768479"/>
    <lineage>
        <taxon>Bacteria</taxon>
        <taxon>Bacillati</taxon>
        <taxon>Bacillota</taxon>
        <taxon>Bacilli</taxon>
        <taxon>Bacillales</taxon>
        <taxon>Paenibacillaceae</taxon>
        <taxon>Cohnella</taxon>
    </lineage>
</organism>
<dbReference type="EMBL" id="JBHSED010000015">
    <property type="protein sequence ID" value="MFC4303890.1"/>
    <property type="molecule type" value="Genomic_DNA"/>
</dbReference>
<dbReference type="InterPro" id="IPR015064">
    <property type="entry name" value="Sda"/>
</dbReference>
<keyword evidence="2" id="KW-1185">Reference proteome</keyword>
<reference evidence="2" key="1">
    <citation type="journal article" date="2019" name="Int. J. Syst. Evol. Microbiol.">
        <title>The Global Catalogue of Microorganisms (GCM) 10K type strain sequencing project: providing services to taxonomists for standard genome sequencing and annotation.</title>
        <authorList>
            <consortium name="The Broad Institute Genomics Platform"/>
            <consortium name="The Broad Institute Genome Sequencing Center for Infectious Disease"/>
            <person name="Wu L."/>
            <person name="Ma J."/>
        </authorList>
    </citation>
    <scope>NUCLEOTIDE SEQUENCE [LARGE SCALE GENOMIC DNA]</scope>
    <source>
        <strain evidence="2">CGMCC 4.1641</strain>
    </source>
</reference>
<name>A0ABV8S9P4_9BACL</name>
<dbReference type="Pfam" id="PF08970">
    <property type="entry name" value="Sda"/>
    <property type="match status" value="1"/>
</dbReference>
<evidence type="ECO:0000313" key="2">
    <source>
        <dbReference type="Proteomes" id="UP001595755"/>
    </source>
</evidence>
<dbReference type="Proteomes" id="UP001595755">
    <property type="component" value="Unassembled WGS sequence"/>
</dbReference>